<dbReference type="InterPro" id="IPR046453">
    <property type="entry name" value="GpA_ATPase"/>
</dbReference>
<dbReference type="InterPro" id="IPR046454">
    <property type="entry name" value="GpA_endonuclease"/>
</dbReference>
<dbReference type="InterPro" id="IPR008866">
    <property type="entry name" value="Phage_lambda_GpA-like"/>
</dbReference>
<dbReference type="PANTHER" id="PTHR34413:SF2">
    <property type="entry name" value="PROPHAGE TAIL FIBER ASSEMBLY PROTEIN HOMOLOG TFAE-RELATED"/>
    <property type="match status" value="1"/>
</dbReference>
<accession>A0A2D3TBE7</accession>
<evidence type="ECO:0000313" key="5">
    <source>
        <dbReference type="Proteomes" id="UP000229055"/>
    </source>
</evidence>
<reference evidence="5" key="1">
    <citation type="submission" date="2016-10" db="EMBL/GenBank/DDBJ databases">
        <authorList>
            <person name="Chevignon G."/>
        </authorList>
    </citation>
    <scope>NUCLEOTIDE SEQUENCE [LARGE SCALE GENOMIC DNA]</scope>
    <source>
        <strain evidence="5">ZA17</strain>
    </source>
</reference>
<dbReference type="RefSeq" id="WP_100096056.1">
    <property type="nucleotide sequence ID" value="NZ_CP017613.1"/>
</dbReference>
<dbReference type="PANTHER" id="PTHR34413">
    <property type="entry name" value="PROPHAGE TAIL FIBER ASSEMBLY PROTEIN HOMOLOG TFAE-RELATED-RELATED"/>
    <property type="match status" value="1"/>
</dbReference>
<dbReference type="GO" id="GO:0005524">
    <property type="term" value="F:ATP binding"/>
    <property type="evidence" value="ECO:0007669"/>
    <property type="project" value="InterPro"/>
</dbReference>
<proteinExistence type="inferred from homology"/>
<dbReference type="GO" id="GO:0004519">
    <property type="term" value="F:endonuclease activity"/>
    <property type="evidence" value="ECO:0007669"/>
    <property type="project" value="InterPro"/>
</dbReference>
<feature type="domain" description="Phage terminase large subunit GpA ATPase" evidence="2">
    <location>
        <begin position="51"/>
        <end position="306"/>
    </location>
</feature>
<dbReference type="HAMAP" id="MF_04144">
    <property type="entry name" value="TERL_LAMBDA"/>
    <property type="match status" value="1"/>
</dbReference>
<evidence type="ECO:0000313" key="4">
    <source>
        <dbReference type="EMBL" id="ATW33132.1"/>
    </source>
</evidence>
<dbReference type="AlphaFoldDB" id="A0A2D3TBE7"/>
<dbReference type="Pfam" id="PF20454">
    <property type="entry name" value="GpA_nuclease"/>
    <property type="match status" value="1"/>
</dbReference>
<dbReference type="GO" id="GO:0016887">
    <property type="term" value="F:ATP hydrolysis activity"/>
    <property type="evidence" value="ECO:0007669"/>
    <property type="project" value="InterPro"/>
</dbReference>
<dbReference type="Pfam" id="PF05876">
    <property type="entry name" value="GpA_ATPase"/>
    <property type="match status" value="1"/>
</dbReference>
<name>A0A2D3TBE7_9ENTR</name>
<evidence type="ECO:0000256" key="1">
    <source>
        <dbReference type="SAM" id="MobiDB-lite"/>
    </source>
</evidence>
<dbReference type="InterPro" id="IPR051220">
    <property type="entry name" value="TFA_Chaperone"/>
</dbReference>
<reference evidence="5" key="2">
    <citation type="submission" date="2017-11" db="EMBL/GenBank/DDBJ databases">
        <title>PacBio sequencing of new strain of the secondary endosymbiont Candidatus Hamiltonella defensa.</title>
        <authorList>
            <person name="Strand M.R."/>
            <person name="Oliver K."/>
        </authorList>
    </citation>
    <scope>NUCLEOTIDE SEQUENCE [LARGE SCALE GENOMIC DNA]</scope>
    <source>
        <strain evidence="5">ZA17</strain>
    </source>
</reference>
<dbReference type="EMBL" id="CP017613">
    <property type="protein sequence ID" value="ATW33132.1"/>
    <property type="molecule type" value="Genomic_DNA"/>
</dbReference>
<gene>
    <name evidence="4" type="ORF">BJP43_01265</name>
</gene>
<protein>
    <submittedName>
        <fullName evidence="4">Terminase</fullName>
    </submittedName>
</protein>
<evidence type="ECO:0000259" key="2">
    <source>
        <dbReference type="Pfam" id="PF05876"/>
    </source>
</evidence>
<feature type="domain" description="Terminase large subunit GpA endonuclease" evidence="3">
    <location>
        <begin position="315"/>
        <end position="600"/>
    </location>
</feature>
<sequence>MQRKIGERADTKAWHNFTRELIQRRFDIRPPEPLSLSEWANKYAVLSKETSAQTGRFRSFAYQDGIMDAITDPSVTQVSVMKSARVGYTKILDHVVGYYLAHDPSPILIVQPRVEDAEDYSKTEIAPMLRDTPVLVDICGTPKAKDSHQTILKKTFVNGAHLTLVGANSPGGFRRITCRVILFDEVDGYPSGGAGVEGDQIALGIKRSETFWNRKIVLGSTPTVKGTSRIEKAYEESDQRRYYVPCPHCHEMQVLEWGGPDTPYGIKWNKDERGEGIPDSAYYVCRHNGCVIQHNEKAAMVKQGEWLATKPFKGHAGFHIWAGYSLFPNAAWKYLVAEWLRVKNDPLMRQTFINLVLGEPYEDRGEKALSEKHLLQRCEVWSAEVPDGVAVLTAGIDTQDGRFEIEVTGWGRNEESWSIAFDVIEGDLETDEPWKRLDIYLKQIWRRADGRGFTIMAACMDSGGHHTQKVYEFAKERLGRRIWAIKGESARGGKRSPVWPTKKPTNRSKSSFKPIIIGVNAAKDTIRGRLHIDPPKLPGEPSASYMHFPDSRDLNYFSQLLAERSVLKVSGGQRYRVWEQLPGRANEALDCRVYSYAALCGLFYMGLKLNSLADSIVLNPDRLLPAPVESAEKPNLRLPGGIAEAPAEKPKRKRLSQLLPS</sequence>
<evidence type="ECO:0000259" key="3">
    <source>
        <dbReference type="Pfam" id="PF20454"/>
    </source>
</evidence>
<dbReference type="Proteomes" id="UP000229055">
    <property type="component" value="Chromosome"/>
</dbReference>
<organism evidence="4 5">
    <name type="scientific">Candidatus Williamhamiltonella defendens</name>
    <dbReference type="NCBI Taxonomy" id="138072"/>
    <lineage>
        <taxon>Bacteria</taxon>
        <taxon>Pseudomonadati</taxon>
        <taxon>Pseudomonadota</taxon>
        <taxon>Gammaproteobacteria</taxon>
        <taxon>Enterobacterales</taxon>
        <taxon>Enterobacteriaceae</taxon>
        <taxon>aphid secondary symbionts</taxon>
        <taxon>Candidatus Williamhamiltonella</taxon>
    </lineage>
</organism>
<feature type="region of interest" description="Disordered" evidence="1">
    <location>
        <begin position="635"/>
        <end position="661"/>
    </location>
</feature>